<sequence>MQQFYISMISLGWMVLSHPFYISLTEIRQNPNSQRLEIATKIFWDDLEVGLGSFHGETIDFLNPKDPEILQQQVEAYLKENFQVWIAEKEVNWVLLGFEVEEDAAWFYIESDPVKLENSIRVKNSVLIEDFSTQQNIVHVYKGNSRSPRSLLLGKGQETDELELK</sequence>
<evidence type="ECO:0000313" key="2">
    <source>
        <dbReference type="Proteomes" id="UP000295438"/>
    </source>
</evidence>
<dbReference type="AlphaFoldDB" id="A0A4R5V150"/>
<name>A0A4R5V150_9BACT</name>
<organism evidence="1 2">
    <name type="scientific">Algoriphagus formosus</name>
    <dbReference type="NCBI Taxonomy" id="2007308"/>
    <lineage>
        <taxon>Bacteria</taxon>
        <taxon>Pseudomonadati</taxon>
        <taxon>Bacteroidota</taxon>
        <taxon>Cytophagia</taxon>
        <taxon>Cytophagales</taxon>
        <taxon>Cyclobacteriaceae</taxon>
        <taxon>Algoriphagus</taxon>
    </lineage>
</organism>
<reference evidence="1 2" key="1">
    <citation type="submission" date="2019-03" db="EMBL/GenBank/DDBJ databases">
        <title>Algoriphagus aquimaris sp. nov., isolated form marine sediment in Pohang, Korea.</title>
        <authorList>
            <person name="Kim J."/>
            <person name="Yoon S.-H."/>
            <person name="Lee S.-S."/>
        </authorList>
    </citation>
    <scope>NUCLEOTIDE SEQUENCE [LARGE SCALE GENOMIC DNA]</scope>
    <source>
        <strain evidence="1 2">F21</strain>
    </source>
</reference>
<dbReference type="Proteomes" id="UP000295438">
    <property type="component" value="Unassembled WGS sequence"/>
</dbReference>
<dbReference type="Pfam" id="PF20420">
    <property type="entry name" value="DUF6702"/>
    <property type="match status" value="1"/>
</dbReference>
<dbReference type="EMBL" id="SMUW01000032">
    <property type="protein sequence ID" value="TDK45472.1"/>
    <property type="molecule type" value="Genomic_DNA"/>
</dbReference>
<dbReference type="InterPro" id="IPR046525">
    <property type="entry name" value="DUF6702"/>
</dbReference>
<accession>A0A4R5V150</accession>
<keyword evidence="2" id="KW-1185">Reference proteome</keyword>
<protein>
    <submittedName>
        <fullName evidence="1">Uncharacterized protein</fullName>
    </submittedName>
</protein>
<proteinExistence type="predicted"/>
<gene>
    <name evidence="1" type="ORF">E1898_08235</name>
</gene>
<dbReference type="RefSeq" id="WP_133390530.1">
    <property type="nucleotide sequence ID" value="NZ_SMUW01000032.1"/>
</dbReference>
<evidence type="ECO:0000313" key="1">
    <source>
        <dbReference type="EMBL" id="TDK45472.1"/>
    </source>
</evidence>
<comment type="caution">
    <text evidence="1">The sequence shown here is derived from an EMBL/GenBank/DDBJ whole genome shotgun (WGS) entry which is preliminary data.</text>
</comment>